<reference evidence="7" key="1">
    <citation type="submission" date="2016-10" db="EMBL/GenBank/DDBJ databases">
        <authorList>
            <person name="Varghese N."/>
            <person name="Submissions S."/>
        </authorList>
    </citation>
    <scope>NUCLEOTIDE SEQUENCE [LARGE SCALE GENOMIC DNA]</scope>
    <source>
        <strain evidence="7">CGMCC 1.10228</strain>
    </source>
</reference>
<dbReference type="PANTHER" id="PTHR47506:SF10">
    <property type="entry name" value="TRANSCRIPTIONAL REGULATORY PROTEIN"/>
    <property type="match status" value="1"/>
</dbReference>
<gene>
    <name evidence="6" type="ORF">SAMN04488136_104138</name>
</gene>
<dbReference type="InterPro" id="IPR036271">
    <property type="entry name" value="Tet_transcr_reg_TetR-rel_C_sf"/>
</dbReference>
<dbReference type="InterPro" id="IPR023772">
    <property type="entry name" value="DNA-bd_HTH_TetR-type_CS"/>
</dbReference>
<evidence type="ECO:0000259" key="5">
    <source>
        <dbReference type="PROSITE" id="PS50977"/>
    </source>
</evidence>
<dbReference type="Proteomes" id="UP000198854">
    <property type="component" value="Unassembled WGS sequence"/>
</dbReference>
<feature type="DNA-binding region" description="H-T-H motif" evidence="4">
    <location>
        <begin position="33"/>
        <end position="52"/>
    </location>
</feature>
<dbReference type="RefSeq" id="WP_093270380.1">
    <property type="nucleotide sequence ID" value="NZ_FNDD01000004.1"/>
</dbReference>
<feature type="domain" description="HTH tetR-type" evidence="5">
    <location>
        <begin position="10"/>
        <end position="70"/>
    </location>
</feature>
<dbReference type="Gene3D" id="1.10.357.10">
    <property type="entry name" value="Tetracycline Repressor, domain 2"/>
    <property type="match status" value="1"/>
</dbReference>
<dbReference type="PROSITE" id="PS01081">
    <property type="entry name" value="HTH_TETR_1"/>
    <property type="match status" value="1"/>
</dbReference>
<sequence length="197" mass="21659">MTALPGRPRTFDTDVALANAINVFSTKGYNGTSIKDLSESLNLTAGSIYKAFKDKRTLFMKALDYYKDQRYTLSQVRIAQADSGREKIRNLLNGYAQDSLGESGQIGCMVVATAVELSSEDSEIKQKINRLFDSGIKTIRELIILGQQDGSISMAIDPDKMAQTIHSITQGMRVIGKVNVDKSHLENIVSTSMSLLD</sequence>
<accession>A0A1G7Y075</accession>
<evidence type="ECO:0000256" key="1">
    <source>
        <dbReference type="ARBA" id="ARBA00023015"/>
    </source>
</evidence>
<proteinExistence type="predicted"/>
<organism evidence="6 7">
    <name type="scientific">Vibrio xiamenensis</name>
    <dbReference type="NCBI Taxonomy" id="861298"/>
    <lineage>
        <taxon>Bacteria</taxon>
        <taxon>Pseudomonadati</taxon>
        <taxon>Pseudomonadota</taxon>
        <taxon>Gammaproteobacteria</taxon>
        <taxon>Vibrionales</taxon>
        <taxon>Vibrionaceae</taxon>
        <taxon>Vibrio</taxon>
    </lineage>
</organism>
<protein>
    <submittedName>
        <fullName evidence="6">Transcriptional regulator, TetR family</fullName>
    </submittedName>
</protein>
<dbReference type="Gene3D" id="1.10.10.60">
    <property type="entry name" value="Homeodomain-like"/>
    <property type="match status" value="1"/>
</dbReference>
<dbReference type="InterPro" id="IPR011075">
    <property type="entry name" value="TetR_C"/>
</dbReference>
<dbReference type="SUPFAM" id="SSF48498">
    <property type="entry name" value="Tetracyclin repressor-like, C-terminal domain"/>
    <property type="match status" value="1"/>
</dbReference>
<dbReference type="PROSITE" id="PS50977">
    <property type="entry name" value="HTH_TETR_2"/>
    <property type="match status" value="1"/>
</dbReference>
<evidence type="ECO:0000313" key="6">
    <source>
        <dbReference type="EMBL" id="SDG89839.1"/>
    </source>
</evidence>
<dbReference type="Pfam" id="PF00440">
    <property type="entry name" value="TetR_N"/>
    <property type="match status" value="1"/>
</dbReference>
<dbReference type="OrthoDB" id="270177at2"/>
<keyword evidence="3" id="KW-0804">Transcription</keyword>
<dbReference type="InterPro" id="IPR009057">
    <property type="entry name" value="Homeodomain-like_sf"/>
</dbReference>
<evidence type="ECO:0000313" key="7">
    <source>
        <dbReference type="Proteomes" id="UP000198854"/>
    </source>
</evidence>
<dbReference type="Pfam" id="PF16925">
    <property type="entry name" value="TetR_C_13"/>
    <property type="match status" value="1"/>
</dbReference>
<name>A0A1G7Y075_9VIBR</name>
<dbReference type="AlphaFoldDB" id="A0A1G7Y075"/>
<keyword evidence="7" id="KW-1185">Reference proteome</keyword>
<dbReference type="PANTHER" id="PTHR47506">
    <property type="entry name" value="TRANSCRIPTIONAL REGULATORY PROTEIN"/>
    <property type="match status" value="1"/>
</dbReference>
<dbReference type="GO" id="GO:0003677">
    <property type="term" value="F:DNA binding"/>
    <property type="evidence" value="ECO:0007669"/>
    <property type="project" value="UniProtKB-UniRule"/>
</dbReference>
<evidence type="ECO:0000256" key="4">
    <source>
        <dbReference type="PROSITE-ProRule" id="PRU00335"/>
    </source>
</evidence>
<dbReference type="SUPFAM" id="SSF46689">
    <property type="entry name" value="Homeodomain-like"/>
    <property type="match status" value="1"/>
</dbReference>
<evidence type="ECO:0000256" key="3">
    <source>
        <dbReference type="ARBA" id="ARBA00023163"/>
    </source>
</evidence>
<keyword evidence="2 4" id="KW-0238">DNA-binding</keyword>
<dbReference type="InterPro" id="IPR001647">
    <property type="entry name" value="HTH_TetR"/>
</dbReference>
<dbReference type="STRING" id="861298.SAMN04488136_104138"/>
<dbReference type="EMBL" id="FNDD01000004">
    <property type="protein sequence ID" value="SDG89839.1"/>
    <property type="molecule type" value="Genomic_DNA"/>
</dbReference>
<evidence type="ECO:0000256" key="2">
    <source>
        <dbReference type="ARBA" id="ARBA00023125"/>
    </source>
</evidence>
<keyword evidence="1" id="KW-0805">Transcription regulation</keyword>